<dbReference type="InterPro" id="IPR009100">
    <property type="entry name" value="AcylCoA_DH/oxidase_NM_dom_sf"/>
</dbReference>
<dbReference type="Proteomes" id="UP000323708">
    <property type="component" value="Unassembled WGS sequence"/>
</dbReference>
<dbReference type="PANTHER" id="PTHR43884">
    <property type="entry name" value="ACYL-COA DEHYDROGENASE"/>
    <property type="match status" value="1"/>
</dbReference>
<proteinExistence type="inferred from homology"/>
<keyword evidence="9" id="KW-1185">Reference proteome</keyword>
<evidence type="ECO:0000313" key="9">
    <source>
        <dbReference type="Proteomes" id="UP000323708"/>
    </source>
</evidence>
<dbReference type="InterPro" id="IPR009075">
    <property type="entry name" value="AcylCo_DH/oxidase_C"/>
</dbReference>
<dbReference type="RefSeq" id="WP_149610910.1">
    <property type="nucleotide sequence ID" value="NZ_VTUX01000003.1"/>
</dbReference>
<dbReference type="SUPFAM" id="SSF56645">
    <property type="entry name" value="Acyl-CoA dehydrogenase NM domain-like"/>
    <property type="match status" value="1"/>
</dbReference>
<dbReference type="Gene3D" id="1.20.140.10">
    <property type="entry name" value="Butyryl-CoA Dehydrogenase, subunit A, domain 3"/>
    <property type="match status" value="1"/>
</dbReference>
<evidence type="ECO:0000313" key="8">
    <source>
        <dbReference type="EMBL" id="KAA1192627.1"/>
    </source>
</evidence>
<gene>
    <name evidence="8" type="ORF">F0M18_08160</name>
</gene>
<evidence type="ECO:0000256" key="1">
    <source>
        <dbReference type="ARBA" id="ARBA00001974"/>
    </source>
</evidence>
<dbReference type="Pfam" id="PF00441">
    <property type="entry name" value="Acyl-CoA_dh_1"/>
    <property type="match status" value="1"/>
</dbReference>
<keyword evidence="4" id="KW-0274">FAD</keyword>
<comment type="caution">
    <text evidence="8">The sequence shown here is derived from an EMBL/GenBank/DDBJ whole genome shotgun (WGS) entry which is preliminary data.</text>
</comment>
<dbReference type="EMBL" id="VTUX01000003">
    <property type="protein sequence ID" value="KAA1192627.1"/>
    <property type="molecule type" value="Genomic_DNA"/>
</dbReference>
<evidence type="ECO:0000256" key="4">
    <source>
        <dbReference type="ARBA" id="ARBA00022827"/>
    </source>
</evidence>
<dbReference type="Gene3D" id="2.40.110.10">
    <property type="entry name" value="Butyryl-CoA Dehydrogenase, subunit A, domain 2"/>
    <property type="match status" value="1"/>
</dbReference>
<dbReference type="InterPro" id="IPR037069">
    <property type="entry name" value="AcylCoA_DH/ox_N_sf"/>
</dbReference>
<dbReference type="InterPro" id="IPR013786">
    <property type="entry name" value="AcylCoA_DH/ox_N"/>
</dbReference>
<dbReference type="Pfam" id="PF02771">
    <property type="entry name" value="Acyl-CoA_dh_N"/>
    <property type="match status" value="1"/>
</dbReference>
<dbReference type="AlphaFoldDB" id="A0A5B0X257"/>
<comment type="similarity">
    <text evidence="2">Belongs to the acyl-CoA dehydrogenase family.</text>
</comment>
<dbReference type="GO" id="GO:0050660">
    <property type="term" value="F:flavin adenine dinucleotide binding"/>
    <property type="evidence" value="ECO:0007669"/>
    <property type="project" value="InterPro"/>
</dbReference>
<dbReference type="PANTHER" id="PTHR43884:SF20">
    <property type="entry name" value="ACYL-COA DEHYDROGENASE FADE28"/>
    <property type="match status" value="1"/>
</dbReference>
<name>A0A5B0X257_9GAMM</name>
<dbReference type="SUPFAM" id="SSF47203">
    <property type="entry name" value="Acyl-CoA dehydrogenase C-terminal domain-like"/>
    <property type="match status" value="1"/>
</dbReference>
<feature type="domain" description="Acyl-CoA dehydrogenase/oxidase C-terminal" evidence="6">
    <location>
        <begin position="221"/>
        <end position="358"/>
    </location>
</feature>
<evidence type="ECO:0000256" key="3">
    <source>
        <dbReference type="ARBA" id="ARBA00022630"/>
    </source>
</evidence>
<dbReference type="InterPro" id="IPR036250">
    <property type="entry name" value="AcylCo_DH-like_C"/>
</dbReference>
<protein>
    <submittedName>
        <fullName evidence="8">Acyl-CoA dehydrogenase</fullName>
    </submittedName>
</protein>
<feature type="domain" description="Acyl-CoA dehydrogenase/oxidase N-terminal" evidence="7">
    <location>
        <begin position="6"/>
        <end position="119"/>
    </location>
</feature>
<organism evidence="8 9">
    <name type="scientific">Pseudohalioglobus sediminis</name>
    <dbReference type="NCBI Taxonomy" id="2606449"/>
    <lineage>
        <taxon>Bacteria</taxon>
        <taxon>Pseudomonadati</taxon>
        <taxon>Pseudomonadota</taxon>
        <taxon>Gammaproteobacteria</taxon>
        <taxon>Cellvibrionales</taxon>
        <taxon>Halieaceae</taxon>
        <taxon>Pseudohalioglobus</taxon>
    </lineage>
</organism>
<sequence length="372" mass="39728">MNFDFSEEQKALQSEVQRFLADRSDLSVARAVLDDASMSHAEAVWREMLELGWAGIAIPEQYGGVGLGYLELCVMAQELGRSLAPVPFSSTVYQFCEAVLRGGSEEQRGAVLAAVAAGETIGTLAFAEGVGFPAPGRIKLRCEQGRLHGEKWPVADAMIADAAVVLAINESNEPCLCLVDLAQDGVQRRALDSIDPTRNQGALVFEGAEAQLLGKAGDSAWAVFRAVLDAAAVLFAFEQVGGAEACLQSAIDFANERNAFGRPIASFQAIKHKLADVYVGNQLALSNAYYGAWALASGADELPLAAAVARVSATEAYENAAAENVQVHGGMGFTWEADCHLFLRRSRSLAVLIGDPGMWKKQITAEFERKVA</sequence>
<reference evidence="8 9" key="1">
    <citation type="submission" date="2019-09" db="EMBL/GenBank/DDBJ databases">
        <authorList>
            <person name="Chen X.-Y."/>
        </authorList>
    </citation>
    <scope>NUCLEOTIDE SEQUENCE [LARGE SCALE GENOMIC DNA]</scope>
    <source>
        <strain evidence="8 9">NY5</strain>
    </source>
</reference>
<evidence type="ECO:0000259" key="7">
    <source>
        <dbReference type="Pfam" id="PF02771"/>
    </source>
</evidence>
<accession>A0A5B0X257</accession>
<dbReference type="Gene3D" id="1.10.540.10">
    <property type="entry name" value="Acyl-CoA dehydrogenase/oxidase, N-terminal domain"/>
    <property type="match status" value="1"/>
</dbReference>
<keyword evidence="5" id="KW-0560">Oxidoreductase</keyword>
<dbReference type="CDD" id="cd00567">
    <property type="entry name" value="ACAD"/>
    <property type="match status" value="1"/>
</dbReference>
<keyword evidence="3" id="KW-0285">Flavoprotein</keyword>
<evidence type="ECO:0000256" key="5">
    <source>
        <dbReference type="ARBA" id="ARBA00023002"/>
    </source>
</evidence>
<evidence type="ECO:0000256" key="2">
    <source>
        <dbReference type="ARBA" id="ARBA00009347"/>
    </source>
</evidence>
<dbReference type="GO" id="GO:0003995">
    <property type="term" value="F:acyl-CoA dehydrogenase activity"/>
    <property type="evidence" value="ECO:0007669"/>
    <property type="project" value="TreeGrafter"/>
</dbReference>
<dbReference type="InterPro" id="IPR046373">
    <property type="entry name" value="Acyl-CoA_Oxase/DH_mid-dom_sf"/>
</dbReference>
<evidence type="ECO:0000259" key="6">
    <source>
        <dbReference type="Pfam" id="PF00441"/>
    </source>
</evidence>
<comment type="cofactor">
    <cofactor evidence="1">
        <name>FAD</name>
        <dbReference type="ChEBI" id="CHEBI:57692"/>
    </cofactor>
</comment>